<protein>
    <submittedName>
        <fullName evidence="1">Class I SAM-dependent methyltransferase</fullName>
        <ecNumber evidence="1">2.1.1.-</ecNumber>
    </submittedName>
</protein>
<dbReference type="EMBL" id="JBHSMS010000105">
    <property type="protein sequence ID" value="MFC5514132.1"/>
    <property type="molecule type" value="Genomic_DNA"/>
</dbReference>
<name>A0ABW0PR27_9BURK</name>
<gene>
    <name evidence="1" type="ORF">ACFPOU_23805</name>
</gene>
<dbReference type="InterPro" id="IPR002052">
    <property type="entry name" value="DNA_methylase_N6_adenine_CS"/>
</dbReference>
<dbReference type="SUPFAM" id="SSF53335">
    <property type="entry name" value="S-adenosyl-L-methionine-dependent methyltransferases"/>
    <property type="match status" value="1"/>
</dbReference>
<proteinExistence type="predicted"/>
<sequence>MPTTPYITPDRRLTLDSILGMCQEFKRHHGAWPRVTASADDFAAAGVQGVSGADIERALRTQSNGLADDPDFAEMRSLVFLRGGWDVNISFIDPECCKRMPDEHLPRLVDSLHLEESAQGRALDGATSTIWVDLPLEAGWRTGHSARVPVTDELIAHIGLSGLIYGNDTATIRERYYLQVIPNGRLYMKYSTILGSRYVGTISPEKLEGLRQRLVGQAEEIRAGVGAAPAAKNTAPAPVVLTIAQELALMTVVDGELQLPTQQLAHYDDISSLIGKAGGRYVTGRKQFVFDAGIDCADVLRRLIAGETINFQQEYQFFATPEAKAVEAAKEVEKRLGTLRGKRVLEPSAGEGALANVARRMGADVVAIEAWNVNAIKLRAQGYDVIERDFLSVTPEEIGTFDAILANPPFTKNQDIQHAMHMFQFIRPGGALSIIMSTAWLEGKTKAHAQFKEFLATQDVTVTQIEAGAFKESGTPVPTVRLDFREVNVPRAAEDFRYESAPEPVVEEDEFALTMQ</sequence>
<dbReference type="CDD" id="cd02440">
    <property type="entry name" value="AdoMet_MTases"/>
    <property type="match status" value="1"/>
</dbReference>
<evidence type="ECO:0000313" key="1">
    <source>
        <dbReference type="EMBL" id="MFC5514132.1"/>
    </source>
</evidence>
<dbReference type="RefSeq" id="WP_379727628.1">
    <property type="nucleotide sequence ID" value="NZ_JBHSMS010000105.1"/>
</dbReference>
<keyword evidence="1" id="KW-0489">Methyltransferase</keyword>
<dbReference type="Gene3D" id="3.40.50.150">
    <property type="entry name" value="Vaccinia Virus protein VP39"/>
    <property type="match status" value="1"/>
</dbReference>
<reference evidence="2" key="1">
    <citation type="journal article" date="2019" name="Int. J. Syst. Evol. Microbiol.">
        <title>The Global Catalogue of Microorganisms (GCM) 10K type strain sequencing project: providing services to taxonomists for standard genome sequencing and annotation.</title>
        <authorList>
            <consortium name="The Broad Institute Genomics Platform"/>
            <consortium name="The Broad Institute Genome Sequencing Center for Infectious Disease"/>
            <person name="Wu L."/>
            <person name="Ma J."/>
        </authorList>
    </citation>
    <scope>NUCLEOTIDE SEQUENCE [LARGE SCALE GENOMIC DNA]</scope>
    <source>
        <strain evidence="2">CCUG 38813</strain>
    </source>
</reference>
<dbReference type="Proteomes" id="UP001596031">
    <property type="component" value="Unassembled WGS sequence"/>
</dbReference>
<dbReference type="PRINTS" id="PR00507">
    <property type="entry name" value="N12N6MTFRASE"/>
</dbReference>
<dbReference type="GO" id="GO:0008168">
    <property type="term" value="F:methyltransferase activity"/>
    <property type="evidence" value="ECO:0007669"/>
    <property type="project" value="UniProtKB-KW"/>
</dbReference>
<dbReference type="GO" id="GO:0032259">
    <property type="term" value="P:methylation"/>
    <property type="evidence" value="ECO:0007669"/>
    <property type="project" value="UniProtKB-KW"/>
</dbReference>
<organism evidence="1 2">
    <name type="scientific">Massilia jejuensis</name>
    <dbReference type="NCBI Taxonomy" id="648894"/>
    <lineage>
        <taxon>Bacteria</taxon>
        <taxon>Pseudomonadati</taxon>
        <taxon>Pseudomonadota</taxon>
        <taxon>Betaproteobacteria</taxon>
        <taxon>Burkholderiales</taxon>
        <taxon>Oxalobacteraceae</taxon>
        <taxon>Telluria group</taxon>
        <taxon>Massilia</taxon>
    </lineage>
</organism>
<comment type="caution">
    <text evidence="1">The sequence shown here is derived from an EMBL/GenBank/DDBJ whole genome shotgun (WGS) entry which is preliminary data.</text>
</comment>
<evidence type="ECO:0000313" key="2">
    <source>
        <dbReference type="Proteomes" id="UP001596031"/>
    </source>
</evidence>
<dbReference type="EC" id="2.1.1.-" evidence="1"/>
<keyword evidence="1" id="KW-0808">Transferase</keyword>
<accession>A0ABW0PR27</accession>
<dbReference type="InterPro" id="IPR029063">
    <property type="entry name" value="SAM-dependent_MTases_sf"/>
</dbReference>
<keyword evidence="2" id="KW-1185">Reference proteome</keyword>
<dbReference type="PROSITE" id="PS00092">
    <property type="entry name" value="N6_MTASE"/>
    <property type="match status" value="1"/>
</dbReference>